<dbReference type="RefSeq" id="WP_156742803.1">
    <property type="nucleotide sequence ID" value="NZ_CACRYJ010000059.1"/>
</dbReference>
<dbReference type="EMBL" id="CACRYJ010000059">
    <property type="protein sequence ID" value="VZO39499.1"/>
    <property type="molecule type" value="Genomic_DNA"/>
</dbReference>
<comment type="caution">
    <text evidence="1">The sequence shown here is derived from an EMBL/GenBank/DDBJ whole genome shotgun (WGS) entry which is preliminary data.</text>
</comment>
<accession>A0A7M4DPV5</accession>
<dbReference type="AlphaFoldDB" id="A0A7M4DPV5"/>
<proteinExistence type="predicted"/>
<keyword evidence="2" id="KW-1185">Reference proteome</keyword>
<dbReference type="Proteomes" id="UP000419743">
    <property type="component" value="Unassembled WGS sequence"/>
</dbReference>
<evidence type="ECO:0000313" key="2">
    <source>
        <dbReference type="Proteomes" id="UP000419743"/>
    </source>
</evidence>
<organism evidence="1 2">
    <name type="scientific">Occultella aeris</name>
    <dbReference type="NCBI Taxonomy" id="2761496"/>
    <lineage>
        <taxon>Bacteria</taxon>
        <taxon>Bacillati</taxon>
        <taxon>Actinomycetota</taxon>
        <taxon>Actinomycetes</taxon>
        <taxon>Micrococcales</taxon>
        <taxon>Ruaniaceae</taxon>
        <taxon>Occultella</taxon>
    </lineage>
</organism>
<sequence length="99" mass="10687">MTRVELTEGAATPGQRRLVAIGTALLHRVWPGIALRTFTLTDDDAVLLVQPVRGGVSLFVAADESVMFYASSVEPGAALELFRSGERTDPARFDPEEEA</sequence>
<name>A0A7M4DPV5_9MICO</name>
<gene>
    <name evidence="1" type="ORF">HALOF300_04191</name>
</gene>
<reference evidence="1 2" key="1">
    <citation type="submission" date="2019-11" db="EMBL/GenBank/DDBJ databases">
        <authorList>
            <person name="Criscuolo A."/>
        </authorList>
    </citation>
    <scope>NUCLEOTIDE SEQUENCE [LARGE SCALE GENOMIC DNA]</scope>
    <source>
        <strain evidence="1">CIP111667</strain>
    </source>
</reference>
<protein>
    <submittedName>
        <fullName evidence="1">Uncharacterized protein</fullName>
    </submittedName>
</protein>
<evidence type="ECO:0000313" key="1">
    <source>
        <dbReference type="EMBL" id="VZO39499.1"/>
    </source>
</evidence>